<dbReference type="OrthoDB" id="996821at2759"/>
<organism evidence="1 2">
    <name type="scientific">Gossypium australe</name>
    <dbReference type="NCBI Taxonomy" id="47621"/>
    <lineage>
        <taxon>Eukaryota</taxon>
        <taxon>Viridiplantae</taxon>
        <taxon>Streptophyta</taxon>
        <taxon>Embryophyta</taxon>
        <taxon>Tracheophyta</taxon>
        <taxon>Spermatophyta</taxon>
        <taxon>Magnoliopsida</taxon>
        <taxon>eudicotyledons</taxon>
        <taxon>Gunneridae</taxon>
        <taxon>Pentapetalae</taxon>
        <taxon>rosids</taxon>
        <taxon>malvids</taxon>
        <taxon>Malvales</taxon>
        <taxon>Malvaceae</taxon>
        <taxon>Malvoideae</taxon>
        <taxon>Gossypium</taxon>
    </lineage>
</organism>
<comment type="caution">
    <text evidence="1">The sequence shown here is derived from an EMBL/GenBank/DDBJ whole genome shotgun (WGS) entry which is preliminary data.</text>
</comment>
<reference evidence="1" key="1">
    <citation type="submission" date="2019-08" db="EMBL/GenBank/DDBJ databases">
        <authorList>
            <person name="Liu F."/>
        </authorList>
    </citation>
    <scope>NUCLEOTIDE SEQUENCE [LARGE SCALE GENOMIC DNA]</scope>
    <source>
        <strain evidence="1">PA1801</strain>
        <tissue evidence="1">Leaf</tissue>
    </source>
</reference>
<evidence type="ECO:0000313" key="2">
    <source>
        <dbReference type="Proteomes" id="UP000325315"/>
    </source>
</evidence>
<name>A0A5B6UV37_9ROSI</name>
<gene>
    <name evidence="1" type="ORF">EPI10_027737</name>
</gene>
<protein>
    <submittedName>
        <fullName evidence="1">Uncharacterized protein</fullName>
    </submittedName>
</protein>
<dbReference type="Proteomes" id="UP000325315">
    <property type="component" value="Unassembled WGS sequence"/>
</dbReference>
<dbReference type="AlphaFoldDB" id="A0A5B6UV37"/>
<keyword evidence="2" id="KW-1185">Reference proteome</keyword>
<dbReference type="PANTHER" id="PTHR32108:SF5">
    <property type="entry name" value="DYNACTIN SUBUNIT 1-LIKE"/>
    <property type="match status" value="1"/>
</dbReference>
<sequence length="351" mass="39110">MIKLREKHRNVDNFSVNKLDGLVNNLSADNVIFFNDDKVPPGGMGSKKALYITTYCKGYTLPEVFIDNGFALNVLPLSTLNRLPVDSSHMKTCHNIERAFDGIERKVIGRIEISLLIGPNTYKALDSFSRSSAPSLHQKLKLVIEGRLVTINIEEDIIALVNRSKIPTPKVSKTTTMGLQLMVRKGALPGRGLGKYLQGRIVLAFRKARCKTEEEGTGKEVGEEEGVTDWGRDQMGADDFSHISETFVSGEVIYPEQNMIEKESLIIKTVEEMLGNLNINVISKKGAEEENLSKIRLYTLESVLNNWTSNVKNIPIALKLGSNRDPFVKRRMSPNINDMSDAAADSEPPFE</sequence>
<evidence type="ECO:0000313" key="1">
    <source>
        <dbReference type="EMBL" id="KAA3461138.1"/>
    </source>
</evidence>
<dbReference type="PANTHER" id="PTHR32108">
    <property type="entry name" value="DNA-DIRECTED RNA POLYMERASE SUBUNIT ALPHA"/>
    <property type="match status" value="1"/>
</dbReference>
<proteinExistence type="predicted"/>
<accession>A0A5B6UV37</accession>
<dbReference type="EMBL" id="SMMG02000009">
    <property type="protein sequence ID" value="KAA3461138.1"/>
    <property type="molecule type" value="Genomic_DNA"/>
</dbReference>